<feature type="compositionally biased region" description="Polar residues" evidence="10">
    <location>
        <begin position="440"/>
        <end position="453"/>
    </location>
</feature>
<dbReference type="InterPro" id="IPR010285">
    <property type="entry name" value="DNA_helicase_pif1-like_DEAD"/>
</dbReference>
<dbReference type="AlphaFoldDB" id="A0A0F4GP81"/>
<dbReference type="GO" id="GO:0043139">
    <property type="term" value="F:5'-3' DNA helicase activity"/>
    <property type="evidence" value="ECO:0007669"/>
    <property type="project" value="UniProtKB-EC"/>
</dbReference>
<dbReference type="SUPFAM" id="SSF52540">
    <property type="entry name" value="P-loop containing nucleoside triphosphate hydrolases"/>
    <property type="match status" value="2"/>
</dbReference>
<feature type="domain" description="DNA helicase Pif1-like DEAD-box helicase" evidence="11">
    <location>
        <begin position="500"/>
        <end position="651"/>
    </location>
</feature>
<comment type="catalytic activity">
    <reaction evidence="9">
        <text>ATP + H2O = ADP + phosphate + H(+)</text>
        <dbReference type="Rhea" id="RHEA:13065"/>
        <dbReference type="ChEBI" id="CHEBI:15377"/>
        <dbReference type="ChEBI" id="CHEBI:15378"/>
        <dbReference type="ChEBI" id="CHEBI:30616"/>
        <dbReference type="ChEBI" id="CHEBI:43474"/>
        <dbReference type="ChEBI" id="CHEBI:456216"/>
        <dbReference type="EC" id="5.6.2.3"/>
    </reaction>
</comment>
<organism evidence="13 14">
    <name type="scientific">Zymoseptoria brevis</name>
    <dbReference type="NCBI Taxonomy" id="1047168"/>
    <lineage>
        <taxon>Eukaryota</taxon>
        <taxon>Fungi</taxon>
        <taxon>Dikarya</taxon>
        <taxon>Ascomycota</taxon>
        <taxon>Pezizomycotina</taxon>
        <taxon>Dothideomycetes</taxon>
        <taxon>Dothideomycetidae</taxon>
        <taxon>Mycosphaerellales</taxon>
        <taxon>Mycosphaerellaceae</taxon>
        <taxon>Zymoseptoria</taxon>
    </lineage>
</organism>
<feature type="compositionally biased region" description="Basic and acidic residues" evidence="10">
    <location>
        <begin position="405"/>
        <end position="423"/>
    </location>
</feature>
<evidence type="ECO:0000256" key="3">
    <source>
        <dbReference type="ARBA" id="ARBA00022801"/>
    </source>
</evidence>
<accession>A0A0F4GP81</accession>
<feature type="region of interest" description="Disordered" evidence="10">
    <location>
        <begin position="405"/>
        <end position="456"/>
    </location>
</feature>
<feature type="region of interest" description="Disordered" evidence="10">
    <location>
        <begin position="174"/>
        <end position="252"/>
    </location>
</feature>
<evidence type="ECO:0000259" key="11">
    <source>
        <dbReference type="Pfam" id="PF05970"/>
    </source>
</evidence>
<dbReference type="STRING" id="1047168.A0A0F4GP81"/>
<dbReference type="GO" id="GO:0006281">
    <property type="term" value="P:DNA repair"/>
    <property type="evidence" value="ECO:0007669"/>
    <property type="project" value="UniProtKB-KW"/>
</dbReference>
<dbReference type="EC" id="5.6.2.3" evidence="9"/>
<dbReference type="GO" id="GO:0000723">
    <property type="term" value="P:telomere maintenance"/>
    <property type="evidence" value="ECO:0007669"/>
    <property type="project" value="InterPro"/>
</dbReference>
<dbReference type="Gene3D" id="3.40.50.300">
    <property type="entry name" value="P-loop containing nucleotide triphosphate hydrolases"/>
    <property type="match status" value="2"/>
</dbReference>
<keyword evidence="2 9" id="KW-0227">DNA damage</keyword>
<dbReference type="CDD" id="cd18809">
    <property type="entry name" value="SF1_C_RecD"/>
    <property type="match status" value="1"/>
</dbReference>
<dbReference type="Pfam" id="PF05970">
    <property type="entry name" value="PIF1"/>
    <property type="match status" value="1"/>
</dbReference>
<feature type="region of interest" description="Disordered" evidence="10">
    <location>
        <begin position="858"/>
        <end position="904"/>
    </location>
</feature>
<evidence type="ECO:0000256" key="8">
    <source>
        <dbReference type="ARBA" id="ARBA00023235"/>
    </source>
</evidence>
<keyword evidence="6" id="KW-0238">DNA-binding</keyword>
<dbReference type="EMBL" id="LAFY01000360">
    <property type="protein sequence ID" value="KJX99216.1"/>
    <property type="molecule type" value="Genomic_DNA"/>
</dbReference>
<dbReference type="GO" id="GO:0005524">
    <property type="term" value="F:ATP binding"/>
    <property type="evidence" value="ECO:0007669"/>
    <property type="project" value="UniProtKB-KW"/>
</dbReference>
<comment type="caution">
    <text evidence="13">The sequence shown here is derived from an EMBL/GenBank/DDBJ whole genome shotgun (WGS) entry which is preliminary data.</text>
</comment>
<keyword evidence="9" id="KW-0233">DNA recombination</keyword>
<keyword evidence="3 9" id="KW-0378">Hydrolase</keyword>
<evidence type="ECO:0000313" key="13">
    <source>
        <dbReference type="EMBL" id="KJX99216.1"/>
    </source>
</evidence>
<keyword evidence="7 9" id="KW-0234">DNA repair</keyword>
<evidence type="ECO:0000256" key="7">
    <source>
        <dbReference type="ARBA" id="ARBA00023204"/>
    </source>
</evidence>
<dbReference type="InterPro" id="IPR027417">
    <property type="entry name" value="P-loop_NTPase"/>
</dbReference>
<evidence type="ECO:0000256" key="9">
    <source>
        <dbReference type="RuleBase" id="RU363044"/>
    </source>
</evidence>
<dbReference type="PANTHER" id="PTHR47642:SF5">
    <property type="entry name" value="ATP-DEPENDENT DNA HELICASE"/>
    <property type="match status" value="1"/>
</dbReference>
<feature type="region of interest" description="Disordered" evidence="10">
    <location>
        <begin position="299"/>
        <end position="326"/>
    </location>
</feature>
<evidence type="ECO:0000256" key="2">
    <source>
        <dbReference type="ARBA" id="ARBA00022763"/>
    </source>
</evidence>
<comment type="cofactor">
    <cofactor evidence="9">
        <name>Mg(2+)</name>
        <dbReference type="ChEBI" id="CHEBI:18420"/>
    </cofactor>
</comment>
<evidence type="ECO:0000259" key="12">
    <source>
        <dbReference type="Pfam" id="PF21530"/>
    </source>
</evidence>
<keyword evidence="14" id="KW-1185">Reference proteome</keyword>
<reference evidence="13 14" key="1">
    <citation type="submission" date="2015-03" db="EMBL/GenBank/DDBJ databases">
        <title>RNA-seq based gene annotation and comparative genomics of four Zymoseptoria species reveal species-specific pathogenicity related genes and transposable element activity.</title>
        <authorList>
            <person name="Grandaubert J."/>
            <person name="Bhattacharyya A."/>
            <person name="Stukenbrock E.H."/>
        </authorList>
    </citation>
    <scope>NUCLEOTIDE SEQUENCE [LARGE SCALE GENOMIC DNA]</scope>
    <source>
        <strain evidence="13 14">Zb18110</strain>
    </source>
</reference>
<evidence type="ECO:0000313" key="14">
    <source>
        <dbReference type="Proteomes" id="UP000033647"/>
    </source>
</evidence>
<dbReference type="Proteomes" id="UP000033647">
    <property type="component" value="Unassembled WGS sequence"/>
</dbReference>
<dbReference type="GO" id="GO:0006310">
    <property type="term" value="P:DNA recombination"/>
    <property type="evidence" value="ECO:0007669"/>
    <property type="project" value="UniProtKB-KW"/>
</dbReference>
<feature type="compositionally biased region" description="Low complexity" evidence="10">
    <location>
        <begin position="189"/>
        <end position="217"/>
    </location>
</feature>
<name>A0A0F4GP81_9PEZI</name>
<dbReference type="InterPro" id="IPR049163">
    <property type="entry name" value="Pif1-like_2B_dom"/>
</dbReference>
<evidence type="ECO:0000256" key="6">
    <source>
        <dbReference type="ARBA" id="ARBA00023125"/>
    </source>
</evidence>
<evidence type="ECO:0000256" key="1">
    <source>
        <dbReference type="ARBA" id="ARBA00022741"/>
    </source>
</evidence>
<keyword evidence="1 9" id="KW-0547">Nucleotide-binding</keyword>
<evidence type="ECO:0000256" key="10">
    <source>
        <dbReference type="SAM" id="MobiDB-lite"/>
    </source>
</evidence>
<dbReference type="OrthoDB" id="432234at2759"/>
<sequence>MATTISTAMPAGPAVTPEDKTALTMAINDRISAVCSILYHESITIGSYAVELGLAPSLQQHMLSQVRFACGASDPAVLDTRMRIGEMLYRLQPAEPWAKQLADLRNVLYVRTTGQASDWRWYDYLSSPPPPNDVTYRDPDVRLALWHRLHLNQQHIDHLKKCEAMIAALVPPSSGGTDYRTHMPTPQNASRPAPAPTSGSATAPATAARRPLASLAPNVAGQGKQSAAPTELAADKATTKNPALKRKRESPPKKVIEVISLLEDSSDDEAALQSKSDALEARIASIRARTGREDQVLATKRPKNTPKPPLASQRTPLNVPPVTQRAPPIVLGPTTLNRGSFDLPPSSQNPVRNMRVDYTKIKNPRWAAHLRDGPEGPDASGMTVNELRDEFEDIERKRLAREKKAAAKERKVEAQKEQRRADSARQAAMTGPIPPGVHPSASQSLAPATTQSRAPIPATGTFSSSPAMHNSMQPILISSSPSTQQPVQLTPAEVRTEPVLCKEQQSVVDLIKAGHNVFYTGSAGCGKSTVLKSFVPMLRDMGKTVKIIAPTGRAALDINGMTTWTFAGWTPSHFKKPLEELKTNAHGKFVSKRFKDTDVLVIDEISMVENHMLARLDAILRHVRCYNKEQKPFGGVQIIVTGDFCQLPPVKPFQYCMVCGFENTQRIVNGKTIYRCRTHGDQDDDNKWAFKSRVWEECKFHHVNLSQIHRQNDEVFIKILQKLRVGTALSTADRTLLVDHPCDVTNAVKLFPTREQVKRINDTEFNLLPTAKHCFTCLDHFDWNEQHGNLKFKGVRDQSDDSIIALRDHKLDNYVELKTGMLVVLLVNLDIDAGLVNGSQGRVLGFERYLPSKLPKAVVRETSGARPTGGPKKKGASGRFGSSQRGDRDGSPEPRSTTSMQGELRGEHAVLREKLIREFLERPCNKSKLWPLVEFDNGIKRTIFADCQVNELGDEQPYTLLARTQIPLIAAWAMTIHKSQGMTLNRVIVDLGSSFEEGQAYVALSRARSLEGLKVLSLGHDDGKGGNPQVRQFLLEKFGIK</sequence>
<protein>
    <recommendedName>
        <fullName evidence="9">ATP-dependent DNA helicase</fullName>
        <ecNumber evidence="9">5.6.2.3</ecNumber>
    </recommendedName>
</protein>
<evidence type="ECO:0000256" key="4">
    <source>
        <dbReference type="ARBA" id="ARBA00022806"/>
    </source>
</evidence>
<proteinExistence type="inferred from homology"/>
<gene>
    <name evidence="13" type="ORF">TI39_contig368g00038</name>
</gene>
<dbReference type="GO" id="GO:0016887">
    <property type="term" value="F:ATP hydrolysis activity"/>
    <property type="evidence" value="ECO:0007669"/>
    <property type="project" value="RHEA"/>
</dbReference>
<dbReference type="InterPro" id="IPR051055">
    <property type="entry name" value="PIF1_helicase"/>
</dbReference>
<dbReference type="PANTHER" id="PTHR47642">
    <property type="entry name" value="ATP-DEPENDENT DNA HELICASE"/>
    <property type="match status" value="1"/>
</dbReference>
<keyword evidence="4 9" id="KW-0347">Helicase</keyword>
<keyword evidence="5 9" id="KW-0067">ATP-binding</keyword>
<dbReference type="CDD" id="cd18037">
    <property type="entry name" value="DEXSc_Pif1_like"/>
    <property type="match status" value="1"/>
</dbReference>
<dbReference type="Pfam" id="PF21530">
    <property type="entry name" value="Pif1_2B_dom"/>
    <property type="match status" value="1"/>
</dbReference>
<evidence type="ECO:0000256" key="5">
    <source>
        <dbReference type="ARBA" id="ARBA00022840"/>
    </source>
</evidence>
<feature type="domain" description="DNA helicase Pif1-like 2B" evidence="12">
    <location>
        <begin position="816"/>
        <end position="846"/>
    </location>
</feature>
<keyword evidence="8" id="KW-0413">Isomerase</keyword>
<comment type="similarity">
    <text evidence="9">Belongs to the helicase family.</text>
</comment>